<evidence type="ECO:0000256" key="2">
    <source>
        <dbReference type="ARBA" id="ARBA00022829"/>
    </source>
</evidence>
<dbReference type="SUPFAM" id="SSF110849">
    <property type="entry name" value="ParB/Sulfiredoxin"/>
    <property type="match status" value="1"/>
</dbReference>
<dbReference type="NCBIfam" id="TIGR00180">
    <property type="entry name" value="parB_part"/>
    <property type="match status" value="1"/>
</dbReference>
<dbReference type="Pfam" id="PF17762">
    <property type="entry name" value="HTH_ParB"/>
    <property type="match status" value="1"/>
</dbReference>
<dbReference type="AlphaFoldDB" id="A0A1M4BL16"/>
<keyword evidence="2" id="KW-0159">Chromosome partition</keyword>
<dbReference type="GO" id="GO:0007059">
    <property type="term" value="P:chromosome segregation"/>
    <property type="evidence" value="ECO:0007669"/>
    <property type="project" value="UniProtKB-KW"/>
</dbReference>
<evidence type="ECO:0000259" key="4">
    <source>
        <dbReference type="SMART" id="SM00470"/>
    </source>
</evidence>
<feature type="compositionally biased region" description="Pro residues" evidence="3">
    <location>
        <begin position="240"/>
        <end position="249"/>
    </location>
</feature>
<dbReference type="GO" id="GO:0003677">
    <property type="term" value="F:DNA binding"/>
    <property type="evidence" value="ECO:0007669"/>
    <property type="project" value="InterPro"/>
</dbReference>
<organism evidence="5">
    <name type="scientific">Nonomuraea gerenzanensis</name>
    <dbReference type="NCBI Taxonomy" id="93944"/>
    <lineage>
        <taxon>Bacteria</taxon>
        <taxon>Bacillati</taxon>
        <taxon>Actinomycetota</taxon>
        <taxon>Actinomycetes</taxon>
        <taxon>Streptosporangiales</taxon>
        <taxon>Streptosporangiaceae</taxon>
        <taxon>Nonomuraea</taxon>
    </lineage>
</organism>
<dbReference type="InterPro" id="IPR036086">
    <property type="entry name" value="ParB/Sulfiredoxin_sf"/>
</dbReference>
<evidence type="ECO:0000256" key="1">
    <source>
        <dbReference type="ARBA" id="ARBA00006295"/>
    </source>
</evidence>
<dbReference type="InterPro" id="IPR004437">
    <property type="entry name" value="ParB/RepB/Spo0J"/>
</dbReference>
<comment type="similarity">
    <text evidence="1">Belongs to the ParB family.</text>
</comment>
<dbReference type="Gene3D" id="3.90.1530.30">
    <property type="match status" value="1"/>
</dbReference>
<dbReference type="PANTHER" id="PTHR33375:SF1">
    <property type="entry name" value="CHROMOSOME-PARTITIONING PROTEIN PARB-RELATED"/>
    <property type="match status" value="1"/>
</dbReference>
<reference evidence="5" key="1">
    <citation type="submission" date="2016-04" db="EMBL/GenBank/DDBJ databases">
        <authorList>
            <person name="Evans L.H."/>
            <person name="Alamgir A."/>
            <person name="Owens N."/>
            <person name="Weber N.D."/>
            <person name="Virtaneva K."/>
            <person name="Barbian K."/>
            <person name="Babar A."/>
            <person name="Rosenke K."/>
        </authorList>
    </citation>
    <scope>NUCLEOTIDE SEQUENCE</scope>
    <source>
        <strain evidence="5">Nono1</strain>
    </source>
</reference>
<accession>A0A1M4BL16</accession>
<dbReference type="GO" id="GO:0005694">
    <property type="term" value="C:chromosome"/>
    <property type="evidence" value="ECO:0007669"/>
    <property type="project" value="TreeGrafter"/>
</dbReference>
<dbReference type="Gene3D" id="1.10.10.2830">
    <property type="match status" value="1"/>
</dbReference>
<protein>
    <submittedName>
        <fullName evidence="5">Chromosome (Plasmid) partitioning protein ParB / Stage 0 sporulation protein J</fullName>
    </submittedName>
</protein>
<dbReference type="PANTHER" id="PTHR33375">
    <property type="entry name" value="CHROMOSOME-PARTITIONING PROTEIN PARB-RELATED"/>
    <property type="match status" value="1"/>
</dbReference>
<dbReference type="SMART" id="SM00470">
    <property type="entry name" value="ParB"/>
    <property type="match status" value="1"/>
</dbReference>
<feature type="compositionally biased region" description="Low complexity" evidence="3">
    <location>
        <begin position="275"/>
        <end position="294"/>
    </location>
</feature>
<gene>
    <name evidence="5" type="ORF">BN4615_P11032</name>
</gene>
<feature type="region of interest" description="Disordered" evidence="3">
    <location>
        <begin position="232"/>
        <end position="297"/>
    </location>
</feature>
<evidence type="ECO:0000256" key="3">
    <source>
        <dbReference type="SAM" id="MobiDB-lite"/>
    </source>
</evidence>
<sequence length="354" mass="38486">MAMTPVAGQRRSLKDLKVGRTAQQWPDKVRLSDMADNPDNPPARLDPEKLEELASSIRESGLLQRIVLVPRDVWLKARPEHDKPVGEGGIGDKPFVIGMGHRRRHACELAGLDEAPVDVRESADKARRDALIENIQRLNLSPMQEARQIEKLKSEEELSQNGVAKALGKTPAWVSQRLSLLDLIPEYQQAVDAGGLKVEDARRLSRLIPELQIAVHESRLSIEAGIEIAKLPKDEQRMPAPVPAPPPQQPLRAAPAGGGEPAGEGLTSSRPKPGQQSMPASPAGAAPGSAQHASWAGDEASFNEALRLERAANEVGNLRALRRVAMQHPEKARAILRVLEEAVEELRGDLPSNA</sequence>
<dbReference type="SUPFAM" id="SSF109709">
    <property type="entry name" value="KorB DNA-binding domain-like"/>
    <property type="match status" value="1"/>
</dbReference>
<dbReference type="InterPro" id="IPR003115">
    <property type="entry name" value="ParB_N"/>
</dbReference>
<dbReference type="Pfam" id="PF02195">
    <property type="entry name" value="ParB_N"/>
    <property type="match status" value="1"/>
</dbReference>
<dbReference type="InterPro" id="IPR041468">
    <property type="entry name" value="HTH_ParB/Spo0J"/>
</dbReference>
<dbReference type="RefSeq" id="WP_173150669.1">
    <property type="nucleotide sequence ID" value="NZ_CP084059.1"/>
</dbReference>
<dbReference type="EMBL" id="LT559121">
    <property type="protein sequence ID" value="SAP16369.1"/>
    <property type="molecule type" value="Genomic_DNA"/>
</dbReference>
<feature type="region of interest" description="Disordered" evidence="3">
    <location>
        <begin position="1"/>
        <end position="46"/>
    </location>
</feature>
<dbReference type="InterPro" id="IPR050336">
    <property type="entry name" value="Chromosome_partition/occlusion"/>
</dbReference>
<proteinExistence type="inferred from homology"/>
<name>A0A1M4BL16_9ACTN</name>
<evidence type="ECO:0000313" key="5">
    <source>
        <dbReference type="EMBL" id="SAP16369.1"/>
    </source>
</evidence>
<feature type="domain" description="ParB-like N-terminal" evidence="4">
    <location>
        <begin position="27"/>
        <end position="135"/>
    </location>
</feature>